<dbReference type="RefSeq" id="WP_133494448.1">
    <property type="nucleotide sequence ID" value="NZ_BMLU01000002.1"/>
</dbReference>
<feature type="domain" description="GST N-terminal" evidence="1">
    <location>
        <begin position="1"/>
        <end position="82"/>
    </location>
</feature>
<dbReference type="Gene3D" id="1.20.1050.10">
    <property type="match status" value="1"/>
</dbReference>
<dbReference type="PANTHER" id="PTHR44051:SF8">
    <property type="entry name" value="GLUTATHIONE S-TRANSFERASE GSTA"/>
    <property type="match status" value="1"/>
</dbReference>
<dbReference type="Pfam" id="PF13409">
    <property type="entry name" value="GST_N_2"/>
    <property type="match status" value="1"/>
</dbReference>
<dbReference type="OrthoDB" id="9794721at2"/>
<gene>
    <name evidence="3" type="ORF">EV664_102223</name>
</gene>
<proteinExistence type="predicted"/>
<dbReference type="InterPro" id="IPR004046">
    <property type="entry name" value="GST_C"/>
</dbReference>
<dbReference type="GO" id="GO:0016740">
    <property type="term" value="F:transferase activity"/>
    <property type="evidence" value="ECO:0007669"/>
    <property type="project" value="UniProtKB-KW"/>
</dbReference>
<dbReference type="InterPro" id="IPR040079">
    <property type="entry name" value="Glutathione_S-Trfase"/>
</dbReference>
<protein>
    <submittedName>
        <fullName evidence="3">Glutathione S-transferase</fullName>
    </submittedName>
</protein>
<keyword evidence="4" id="KW-1185">Reference proteome</keyword>
<dbReference type="CDD" id="cd00570">
    <property type="entry name" value="GST_N_family"/>
    <property type="match status" value="1"/>
</dbReference>
<dbReference type="InterPro" id="IPR036282">
    <property type="entry name" value="Glutathione-S-Trfase_C_sf"/>
</dbReference>
<feature type="domain" description="GST C-terminal" evidence="2">
    <location>
        <begin position="87"/>
        <end position="217"/>
    </location>
</feature>
<accession>A0A4R6FUW6</accession>
<dbReference type="PROSITE" id="PS50405">
    <property type="entry name" value="GST_CTER"/>
    <property type="match status" value="1"/>
</dbReference>
<dbReference type="EMBL" id="SNWD01000002">
    <property type="protein sequence ID" value="TDN85517.1"/>
    <property type="molecule type" value="Genomic_DNA"/>
</dbReference>
<keyword evidence="3" id="KW-0808">Transferase</keyword>
<dbReference type="InterPro" id="IPR036249">
    <property type="entry name" value="Thioredoxin-like_sf"/>
</dbReference>
<name>A0A4R6FUW6_9SPHN</name>
<dbReference type="SUPFAM" id="SSF47616">
    <property type="entry name" value="GST C-terminal domain-like"/>
    <property type="match status" value="1"/>
</dbReference>
<sequence length="225" mass="25866">MWLLYQFPLCPFSRKVRLLLGEKGVPYEPVRESPWKRRDEFLDMNPAGQTPVMVHSERGPLRPLIDSIAICEYFEETVDKSAMISGTAADRAEIRRLVTWFDTQFFRDITGPLLFERMEKRLVHKMAPDSKALREAMKAVVAHLDYIDYLLDNRSWLGGSTMSLADLAAAAQISVADYLGGIDWKSHGQAKRWYIGMKSRPSFRPLLAERMEIINPPADYEKLDL</sequence>
<dbReference type="SUPFAM" id="SSF52833">
    <property type="entry name" value="Thioredoxin-like"/>
    <property type="match status" value="1"/>
</dbReference>
<dbReference type="InterPro" id="IPR004045">
    <property type="entry name" value="Glutathione_S-Trfase_N"/>
</dbReference>
<evidence type="ECO:0000313" key="3">
    <source>
        <dbReference type="EMBL" id="TDN85517.1"/>
    </source>
</evidence>
<dbReference type="Proteomes" id="UP000295493">
    <property type="component" value="Unassembled WGS sequence"/>
</dbReference>
<dbReference type="PANTHER" id="PTHR44051">
    <property type="entry name" value="GLUTATHIONE S-TRANSFERASE-RELATED"/>
    <property type="match status" value="1"/>
</dbReference>
<evidence type="ECO:0000259" key="2">
    <source>
        <dbReference type="PROSITE" id="PS50405"/>
    </source>
</evidence>
<dbReference type="Pfam" id="PF00043">
    <property type="entry name" value="GST_C"/>
    <property type="match status" value="1"/>
</dbReference>
<reference evidence="3 4" key="1">
    <citation type="submission" date="2019-03" db="EMBL/GenBank/DDBJ databases">
        <title>Genomic Encyclopedia of Type Strains, Phase IV (KMG-IV): sequencing the most valuable type-strain genomes for metagenomic binning, comparative biology and taxonomic classification.</title>
        <authorList>
            <person name="Goeker M."/>
        </authorList>
    </citation>
    <scope>NUCLEOTIDE SEQUENCE [LARGE SCALE GENOMIC DNA]</scope>
    <source>
        <strain evidence="3 4">DSM 25059</strain>
    </source>
</reference>
<dbReference type="Gene3D" id="3.40.30.10">
    <property type="entry name" value="Glutaredoxin"/>
    <property type="match status" value="1"/>
</dbReference>
<dbReference type="AlphaFoldDB" id="A0A4R6FUW6"/>
<dbReference type="PROSITE" id="PS50404">
    <property type="entry name" value="GST_NTER"/>
    <property type="match status" value="1"/>
</dbReference>
<dbReference type="SFLD" id="SFLDS00019">
    <property type="entry name" value="Glutathione_Transferase_(cytos"/>
    <property type="match status" value="1"/>
</dbReference>
<organism evidence="3 4">
    <name type="scientific">Stakelama pacifica</name>
    <dbReference type="NCBI Taxonomy" id="517720"/>
    <lineage>
        <taxon>Bacteria</taxon>
        <taxon>Pseudomonadati</taxon>
        <taxon>Pseudomonadota</taxon>
        <taxon>Alphaproteobacteria</taxon>
        <taxon>Sphingomonadales</taxon>
        <taxon>Sphingomonadaceae</taxon>
        <taxon>Stakelama</taxon>
    </lineage>
</organism>
<dbReference type="SFLD" id="SFLDG00358">
    <property type="entry name" value="Main_(cytGST)"/>
    <property type="match status" value="1"/>
</dbReference>
<comment type="caution">
    <text evidence="3">The sequence shown here is derived from an EMBL/GenBank/DDBJ whole genome shotgun (WGS) entry which is preliminary data.</text>
</comment>
<evidence type="ECO:0000259" key="1">
    <source>
        <dbReference type="PROSITE" id="PS50404"/>
    </source>
</evidence>
<dbReference type="CDD" id="cd00299">
    <property type="entry name" value="GST_C_family"/>
    <property type="match status" value="1"/>
</dbReference>
<dbReference type="InterPro" id="IPR010987">
    <property type="entry name" value="Glutathione-S-Trfase_C-like"/>
</dbReference>
<evidence type="ECO:0000313" key="4">
    <source>
        <dbReference type="Proteomes" id="UP000295493"/>
    </source>
</evidence>